<evidence type="ECO:0000256" key="7">
    <source>
        <dbReference type="ARBA" id="ARBA00023014"/>
    </source>
</evidence>
<evidence type="ECO:0000256" key="1">
    <source>
        <dbReference type="ARBA" id="ARBA00001966"/>
    </source>
</evidence>
<organism evidence="10 11">
    <name type="scientific">Sporosarcina pasteurii</name>
    <name type="common">Bacillus pasteurii</name>
    <dbReference type="NCBI Taxonomy" id="1474"/>
    <lineage>
        <taxon>Bacteria</taxon>
        <taxon>Bacillati</taxon>
        <taxon>Bacillota</taxon>
        <taxon>Bacilli</taxon>
        <taxon>Bacillales</taxon>
        <taxon>Caryophanaceae</taxon>
        <taxon>Sporosarcina</taxon>
    </lineage>
</organism>
<evidence type="ECO:0000256" key="4">
    <source>
        <dbReference type="ARBA" id="ARBA00022723"/>
    </source>
</evidence>
<dbReference type="GO" id="GO:0005506">
    <property type="term" value="F:iron ion binding"/>
    <property type="evidence" value="ECO:0007669"/>
    <property type="project" value="UniProtKB-UniRule"/>
</dbReference>
<dbReference type="AlphaFoldDB" id="A0A380BDI8"/>
<accession>A0A380BDI8</accession>
<comment type="cofactor">
    <cofactor evidence="1">
        <name>[4Fe-4S] cluster</name>
        <dbReference type="ChEBI" id="CHEBI:49883"/>
    </cofactor>
</comment>
<dbReference type="OrthoDB" id="9801085at2"/>
<keyword evidence="5 8" id="KW-0249">Electron transport</keyword>
<evidence type="ECO:0000256" key="3">
    <source>
        <dbReference type="ARBA" id="ARBA00022485"/>
    </source>
</evidence>
<dbReference type="Proteomes" id="UP000254519">
    <property type="component" value="Unassembled WGS sequence"/>
</dbReference>
<dbReference type="PROSITE" id="PS51379">
    <property type="entry name" value="4FE4S_FER_2"/>
    <property type="match status" value="1"/>
</dbReference>
<keyword evidence="3" id="KW-0004">4Fe-4S</keyword>
<dbReference type="InterPro" id="IPR017896">
    <property type="entry name" value="4Fe4S_Fe-S-bd"/>
</dbReference>
<keyword evidence="2 8" id="KW-0813">Transport</keyword>
<evidence type="ECO:0000256" key="5">
    <source>
        <dbReference type="ARBA" id="ARBA00022982"/>
    </source>
</evidence>
<protein>
    <recommendedName>
        <fullName evidence="8">Ferredoxin</fullName>
    </recommendedName>
</protein>
<keyword evidence="11" id="KW-1185">Reference proteome</keyword>
<dbReference type="InterPro" id="IPR052395">
    <property type="entry name" value="ET_Ferredoxin"/>
</dbReference>
<dbReference type="RefSeq" id="WP_115360182.1">
    <property type="nucleotide sequence ID" value="NZ_CP038012.1"/>
</dbReference>
<dbReference type="InterPro" id="IPR001080">
    <property type="entry name" value="3Fe4S_ferredoxin"/>
</dbReference>
<evidence type="ECO:0000256" key="8">
    <source>
        <dbReference type="RuleBase" id="RU368020"/>
    </source>
</evidence>
<keyword evidence="6 8" id="KW-0408">Iron</keyword>
<gene>
    <name evidence="10" type="primary">fer</name>
    <name evidence="10" type="ORF">NCTC4822_00719</name>
</gene>
<sequence length="82" mass="8740">MEKYTMVDQETCIACGTCGVTAPDLFDYDDDGIAFAILDDNEGVTAVTEDLIDDLEDAFESCPTESIKVADQPFSCGKSAAS</sequence>
<keyword evidence="4 8" id="KW-0479">Metal-binding</keyword>
<dbReference type="GO" id="GO:0051539">
    <property type="term" value="F:4 iron, 4 sulfur cluster binding"/>
    <property type="evidence" value="ECO:0007669"/>
    <property type="project" value="UniProtKB-KW"/>
</dbReference>
<proteinExistence type="predicted"/>
<evidence type="ECO:0000256" key="6">
    <source>
        <dbReference type="ARBA" id="ARBA00023004"/>
    </source>
</evidence>
<evidence type="ECO:0000313" key="10">
    <source>
        <dbReference type="EMBL" id="SUI99673.1"/>
    </source>
</evidence>
<dbReference type="GO" id="GO:0009055">
    <property type="term" value="F:electron transfer activity"/>
    <property type="evidence" value="ECO:0007669"/>
    <property type="project" value="UniProtKB-UniRule"/>
</dbReference>
<keyword evidence="7 8" id="KW-0411">Iron-sulfur</keyword>
<name>A0A380BDI8_SPOPA</name>
<dbReference type="PRINTS" id="PR00352">
    <property type="entry name" value="3FE4SFRDOXIN"/>
</dbReference>
<dbReference type="SUPFAM" id="SSF54862">
    <property type="entry name" value="4Fe-4S ferredoxins"/>
    <property type="match status" value="1"/>
</dbReference>
<dbReference type="Gene3D" id="3.30.70.20">
    <property type="match status" value="1"/>
</dbReference>
<feature type="domain" description="4Fe-4S ferredoxin-type" evidence="9">
    <location>
        <begin position="3"/>
        <end position="31"/>
    </location>
</feature>
<evidence type="ECO:0000259" key="9">
    <source>
        <dbReference type="PROSITE" id="PS51379"/>
    </source>
</evidence>
<dbReference type="EMBL" id="UGYZ01000002">
    <property type="protein sequence ID" value="SUI99673.1"/>
    <property type="molecule type" value="Genomic_DNA"/>
</dbReference>
<dbReference type="PANTHER" id="PTHR39163:SF1">
    <property type="entry name" value="FERREDOXIN"/>
    <property type="match status" value="1"/>
</dbReference>
<dbReference type="Pfam" id="PF13370">
    <property type="entry name" value="Fer4_13"/>
    <property type="match status" value="1"/>
</dbReference>
<evidence type="ECO:0000313" key="11">
    <source>
        <dbReference type="Proteomes" id="UP000254519"/>
    </source>
</evidence>
<comment type="function">
    <text evidence="8">Ferredoxins are iron-sulfur proteins that transfer electrons in a wide variety of metabolic reactions.</text>
</comment>
<evidence type="ECO:0000256" key="2">
    <source>
        <dbReference type="ARBA" id="ARBA00022448"/>
    </source>
</evidence>
<reference evidence="10 11" key="1">
    <citation type="submission" date="2018-06" db="EMBL/GenBank/DDBJ databases">
        <authorList>
            <consortium name="Pathogen Informatics"/>
            <person name="Doyle S."/>
        </authorList>
    </citation>
    <scope>NUCLEOTIDE SEQUENCE [LARGE SCALE GENOMIC DNA]</scope>
    <source>
        <strain evidence="11">ATCC 11859 / DSM 33 / NCIB 8841 / NCTC 4822</strain>
    </source>
</reference>
<dbReference type="PANTHER" id="PTHR39163">
    <property type="entry name" value="FERREDOXIN"/>
    <property type="match status" value="1"/>
</dbReference>